<dbReference type="InterPro" id="IPR000243">
    <property type="entry name" value="Pept_T1A_subB"/>
</dbReference>
<name>A0A3N4HDB7_ASCIM</name>
<dbReference type="EC" id="3.4.25.1" evidence="3"/>
<evidence type="ECO:0000256" key="8">
    <source>
        <dbReference type="ARBA" id="ARBA00022942"/>
    </source>
</evidence>
<dbReference type="GO" id="GO:0019774">
    <property type="term" value="C:proteasome core complex, beta-subunit complex"/>
    <property type="evidence" value="ECO:0007669"/>
    <property type="project" value="UniProtKB-ARBA"/>
</dbReference>
<keyword evidence="8" id="KW-0647">Proteasome</keyword>
<evidence type="ECO:0000259" key="12">
    <source>
        <dbReference type="Pfam" id="PF12465"/>
    </source>
</evidence>
<feature type="active site" description="Nucleophile" evidence="11">
    <location>
        <position position="30"/>
    </location>
</feature>
<keyword evidence="14" id="KW-1185">Reference proteome</keyword>
<proteinExistence type="predicted"/>
<dbReference type="PROSITE" id="PS51476">
    <property type="entry name" value="PROTEASOME_BETA_2"/>
    <property type="match status" value="1"/>
</dbReference>
<evidence type="ECO:0000256" key="4">
    <source>
        <dbReference type="ARBA" id="ARBA00022490"/>
    </source>
</evidence>
<keyword evidence="9" id="KW-0539">Nucleus</keyword>
<dbReference type="Pfam" id="PF00227">
    <property type="entry name" value="Proteasome"/>
    <property type="match status" value="1"/>
</dbReference>
<accession>A0A3N4HDB7</accession>
<dbReference type="GO" id="GO:0005737">
    <property type="term" value="C:cytoplasm"/>
    <property type="evidence" value="ECO:0007669"/>
    <property type="project" value="TreeGrafter"/>
</dbReference>
<evidence type="ECO:0000256" key="2">
    <source>
        <dbReference type="ARBA" id="ARBA00004123"/>
    </source>
</evidence>
<comment type="catalytic activity">
    <reaction evidence="1">
        <text>Cleavage of peptide bonds with very broad specificity.</text>
        <dbReference type="EC" id="3.4.25.1"/>
    </reaction>
</comment>
<dbReference type="STRING" id="1160509.A0A3N4HDB7"/>
<dbReference type="SUPFAM" id="SSF56235">
    <property type="entry name" value="N-terminal nucleophile aminohydrolases (Ntn hydrolases)"/>
    <property type="match status" value="1"/>
</dbReference>
<dbReference type="EMBL" id="ML119869">
    <property type="protein sequence ID" value="RPA72279.1"/>
    <property type="molecule type" value="Genomic_DNA"/>
</dbReference>
<evidence type="ECO:0000256" key="7">
    <source>
        <dbReference type="ARBA" id="ARBA00022801"/>
    </source>
</evidence>
<evidence type="ECO:0000256" key="5">
    <source>
        <dbReference type="ARBA" id="ARBA00022670"/>
    </source>
</evidence>
<sequence length="278" mass="29785">MPGFDFSNYARNADLHAKGVPLPKATSTGTTIVGCIYNGGVVIAADTRATSGPIVADKNCEKLHYISPNIWCAGAGTAADTEFTTAIVSSQLELHSLSTGRKPRVVTCMTLLKQHLYRYQGHIGAYLVVAGVDPTGTHLFTVHAHGSTDKLPYVTMGSGSLAAMSVFESKWQKDMSKEDAVALCSEAIESGIFNDLGSGSNVDVCVITPEKATLMRNFKTPNQREQKELSYKFPIGTTAYLHEKVIRKEDLRKYVTITDITAASATGTVGGDAMEVDA</sequence>
<evidence type="ECO:0000256" key="1">
    <source>
        <dbReference type="ARBA" id="ARBA00001198"/>
    </source>
</evidence>
<dbReference type="PRINTS" id="PR00141">
    <property type="entry name" value="PROTEASOME"/>
</dbReference>
<dbReference type="GO" id="GO:0005634">
    <property type="term" value="C:nucleus"/>
    <property type="evidence" value="ECO:0007669"/>
    <property type="project" value="UniProtKB-SubCell"/>
</dbReference>
<dbReference type="PANTHER" id="PTHR32194">
    <property type="entry name" value="METALLOPROTEASE TLDD"/>
    <property type="match status" value="1"/>
</dbReference>
<dbReference type="PANTHER" id="PTHR32194:SF4">
    <property type="entry name" value="PROTEASOME SUBUNIT BETA TYPE-7"/>
    <property type="match status" value="1"/>
</dbReference>
<dbReference type="OrthoDB" id="429533at2759"/>
<keyword evidence="4" id="KW-0963">Cytoplasm</keyword>
<dbReference type="AlphaFoldDB" id="A0A3N4HDB7"/>
<evidence type="ECO:0000313" key="13">
    <source>
        <dbReference type="EMBL" id="RPA72279.1"/>
    </source>
</evidence>
<dbReference type="GO" id="GO:0004298">
    <property type="term" value="F:threonine-type endopeptidase activity"/>
    <property type="evidence" value="ECO:0007669"/>
    <property type="project" value="UniProtKB-KW"/>
</dbReference>
<feature type="domain" description="Proteasome beta subunit C-terminal" evidence="12">
    <location>
        <begin position="221"/>
        <end position="256"/>
    </location>
</feature>
<dbReference type="GO" id="GO:0051603">
    <property type="term" value="P:proteolysis involved in protein catabolic process"/>
    <property type="evidence" value="ECO:0007669"/>
    <property type="project" value="InterPro"/>
</dbReference>
<evidence type="ECO:0000256" key="11">
    <source>
        <dbReference type="PIRSR" id="PIRSR600243-1"/>
    </source>
</evidence>
<evidence type="ECO:0000313" key="14">
    <source>
        <dbReference type="Proteomes" id="UP000275078"/>
    </source>
</evidence>
<protein>
    <recommendedName>
        <fullName evidence="3">proteasome endopeptidase complex</fullName>
        <ecNumber evidence="3">3.4.25.1</ecNumber>
    </recommendedName>
</protein>
<dbReference type="FunFam" id="3.60.20.10:FF:000005">
    <property type="entry name" value="Proteasome subunit beta type-2"/>
    <property type="match status" value="1"/>
</dbReference>
<dbReference type="InterPro" id="IPR001353">
    <property type="entry name" value="Proteasome_sua/b"/>
</dbReference>
<dbReference type="InterPro" id="IPR024689">
    <property type="entry name" value="Proteasome_bsu_C"/>
</dbReference>
<evidence type="ECO:0000256" key="3">
    <source>
        <dbReference type="ARBA" id="ARBA00012039"/>
    </source>
</evidence>
<comment type="subunit">
    <text evidence="10">The 26S proteasome consists of a 20S proteasome core and two 19S regulatory subunits. The 20S proteasome core is composed of 28 subunits that are arranged in four stacked rings, resulting in a barrel-shaped structure. The two end rings are each formed by seven alpha subunits, and the two central rings are each formed by seven beta subunits. The catalytic chamber with the active sites is on the inside of the barrel.</text>
</comment>
<dbReference type="InterPro" id="IPR029055">
    <property type="entry name" value="Ntn_hydrolases_N"/>
</dbReference>
<dbReference type="InterPro" id="IPR023333">
    <property type="entry name" value="Proteasome_suB-type"/>
</dbReference>
<dbReference type="CDD" id="cd03763">
    <property type="entry name" value="proteasome_beta_type_7"/>
    <property type="match status" value="1"/>
</dbReference>
<comment type="subcellular location">
    <subcellularLocation>
        <location evidence="2">Nucleus</location>
    </subcellularLocation>
</comment>
<keyword evidence="6" id="KW-0888">Threonine protease</keyword>
<evidence type="ECO:0000256" key="10">
    <source>
        <dbReference type="ARBA" id="ARBA00026071"/>
    </source>
</evidence>
<dbReference type="Gene3D" id="3.60.20.10">
    <property type="entry name" value="Glutamine Phosphoribosylpyrophosphate, subunit 1, domain 1"/>
    <property type="match status" value="1"/>
</dbReference>
<gene>
    <name evidence="13" type="ORF">BJ508DRAFT_367353</name>
</gene>
<dbReference type="Pfam" id="PF12465">
    <property type="entry name" value="Pr_beta_C"/>
    <property type="match status" value="1"/>
</dbReference>
<evidence type="ECO:0000256" key="9">
    <source>
        <dbReference type="ARBA" id="ARBA00023242"/>
    </source>
</evidence>
<evidence type="ECO:0000256" key="6">
    <source>
        <dbReference type="ARBA" id="ARBA00022698"/>
    </source>
</evidence>
<keyword evidence="5" id="KW-0645">Protease</keyword>
<keyword evidence="7 13" id="KW-0378">Hydrolase</keyword>
<dbReference type="Proteomes" id="UP000275078">
    <property type="component" value="Unassembled WGS sequence"/>
</dbReference>
<organism evidence="13 14">
    <name type="scientific">Ascobolus immersus RN42</name>
    <dbReference type="NCBI Taxonomy" id="1160509"/>
    <lineage>
        <taxon>Eukaryota</taxon>
        <taxon>Fungi</taxon>
        <taxon>Dikarya</taxon>
        <taxon>Ascomycota</taxon>
        <taxon>Pezizomycotina</taxon>
        <taxon>Pezizomycetes</taxon>
        <taxon>Pezizales</taxon>
        <taxon>Ascobolaceae</taxon>
        <taxon>Ascobolus</taxon>
    </lineage>
</organism>
<reference evidence="13 14" key="1">
    <citation type="journal article" date="2018" name="Nat. Ecol. Evol.">
        <title>Pezizomycetes genomes reveal the molecular basis of ectomycorrhizal truffle lifestyle.</title>
        <authorList>
            <person name="Murat C."/>
            <person name="Payen T."/>
            <person name="Noel B."/>
            <person name="Kuo A."/>
            <person name="Morin E."/>
            <person name="Chen J."/>
            <person name="Kohler A."/>
            <person name="Krizsan K."/>
            <person name="Balestrini R."/>
            <person name="Da Silva C."/>
            <person name="Montanini B."/>
            <person name="Hainaut M."/>
            <person name="Levati E."/>
            <person name="Barry K.W."/>
            <person name="Belfiori B."/>
            <person name="Cichocki N."/>
            <person name="Clum A."/>
            <person name="Dockter R.B."/>
            <person name="Fauchery L."/>
            <person name="Guy J."/>
            <person name="Iotti M."/>
            <person name="Le Tacon F."/>
            <person name="Lindquist E.A."/>
            <person name="Lipzen A."/>
            <person name="Malagnac F."/>
            <person name="Mello A."/>
            <person name="Molinier V."/>
            <person name="Miyauchi S."/>
            <person name="Poulain J."/>
            <person name="Riccioni C."/>
            <person name="Rubini A."/>
            <person name="Sitrit Y."/>
            <person name="Splivallo R."/>
            <person name="Traeger S."/>
            <person name="Wang M."/>
            <person name="Zifcakova L."/>
            <person name="Wipf D."/>
            <person name="Zambonelli A."/>
            <person name="Paolocci F."/>
            <person name="Nowrousian M."/>
            <person name="Ottonello S."/>
            <person name="Baldrian P."/>
            <person name="Spatafora J.W."/>
            <person name="Henrissat B."/>
            <person name="Nagy L.G."/>
            <person name="Aury J.M."/>
            <person name="Wincker P."/>
            <person name="Grigoriev I.V."/>
            <person name="Bonfante P."/>
            <person name="Martin F.M."/>
        </authorList>
    </citation>
    <scope>NUCLEOTIDE SEQUENCE [LARGE SCALE GENOMIC DNA]</scope>
    <source>
        <strain evidence="13 14">RN42</strain>
    </source>
</reference>